<dbReference type="PANTHER" id="PTHR43701">
    <property type="entry name" value="MEMBRANE TRANSPORTER PROTEIN MJ0441-RELATED"/>
    <property type="match status" value="1"/>
</dbReference>
<dbReference type="Proteomes" id="UP000028488">
    <property type="component" value="Chromosome"/>
</dbReference>
<proteinExistence type="inferred from homology"/>
<evidence type="ECO:0000256" key="2">
    <source>
        <dbReference type="ARBA" id="ARBA00009142"/>
    </source>
</evidence>
<accession>A0A076EWN7</accession>
<evidence type="ECO:0000256" key="5">
    <source>
        <dbReference type="ARBA" id="ARBA00023136"/>
    </source>
</evidence>
<dbReference type="PANTHER" id="PTHR43701:SF12">
    <property type="entry name" value="MEMBRANE TRANSPORTER PROTEIN YTNM-RELATED"/>
    <property type="match status" value="1"/>
</dbReference>
<evidence type="ECO:0000256" key="7">
    <source>
        <dbReference type="SAM" id="MobiDB-lite"/>
    </source>
</evidence>
<feature type="transmembrane region" description="Helical" evidence="6">
    <location>
        <begin position="234"/>
        <end position="252"/>
    </location>
</feature>
<feature type="transmembrane region" description="Helical" evidence="6">
    <location>
        <begin position="175"/>
        <end position="196"/>
    </location>
</feature>
<sequence>MFKLLIFTLVGVGAQLVDGALGMAFGVTATTLLVFSGVGPAHASAAVHFAEVGTTLASGASHWRFRNIDWALVLRLGVPGAIGAFLGATVLSQLSTAAAVPVTSTILLAIGVYVLLRFSIRPPAVNDARTSPHTAKFLSPLGLFGGFIDASGGGGWGPITTSTLLSRGKTAPRTVIGSVSASEFLVSAAASIGFIFGLGSDFFDNIPIIAGLALGGIIAAPLAAWLVSRVPATLLGTGVGGIIIITNAQKLFKTFDVTGVAATLGYLALVAVWAGLLVVAWRRSRLSAAEAAGDLHRIDAENDTPIESEAPSLEPSTGEKA</sequence>
<dbReference type="Pfam" id="PF01925">
    <property type="entry name" value="TauE"/>
    <property type="match status" value="1"/>
</dbReference>
<dbReference type="RefSeq" id="WP_037229417.1">
    <property type="nucleotide sequence ID" value="NZ_CP008947.1"/>
</dbReference>
<evidence type="ECO:0000256" key="4">
    <source>
        <dbReference type="ARBA" id="ARBA00022989"/>
    </source>
</evidence>
<feature type="transmembrane region" description="Helical" evidence="6">
    <location>
        <begin position="208"/>
        <end position="227"/>
    </location>
</feature>
<dbReference type="GO" id="GO:0005886">
    <property type="term" value="C:plasma membrane"/>
    <property type="evidence" value="ECO:0007669"/>
    <property type="project" value="UniProtKB-SubCell"/>
</dbReference>
<reference evidence="8 9" key="1">
    <citation type="submission" date="2014-07" db="EMBL/GenBank/DDBJ databases">
        <title>Genome Sequence of Rhodococcus opacus Strain R7, a Biodegrader of Mono- and Polycyclic Aromatic Hydrocarbons.</title>
        <authorList>
            <person name="Di Gennaro P."/>
            <person name="Zampolli J."/>
            <person name="Presti I."/>
            <person name="Cappelletti M."/>
            <person name="D'Ursi P."/>
            <person name="Orro A."/>
            <person name="Mezzelani A."/>
            <person name="Milanesi L."/>
        </authorList>
    </citation>
    <scope>NUCLEOTIDE SEQUENCE [LARGE SCALE GENOMIC DNA]</scope>
    <source>
        <strain evidence="8 9">R7</strain>
    </source>
</reference>
<feature type="transmembrane region" description="Helical" evidence="6">
    <location>
        <begin position="97"/>
        <end position="116"/>
    </location>
</feature>
<feature type="region of interest" description="Disordered" evidence="7">
    <location>
        <begin position="299"/>
        <end position="321"/>
    </location>
</feature>
<keyword evidence="5 6" id="KW-0472">Membrane</keyword>
<protein>
    <recommendedName>
        <fullName evidence="6">Probable membrane transporter protein</fullName>
    </recommendedName>
</protein>
<evidence type="ECO:0000313" key="9">
    <source>
        <dbReference type="Proteomes" id="UP000028488"/>
    </source>
</evidence>
<dbReference type="EMBL" id="CP008947">
    <property type="protein sequence ID" value="AII10231.1"/>
    <property type="molecule type" value="Genomic_DNA"/>
</dbReference>
<comment type="similarity">
    <text evidence="2 6">Belongs to the 4-toluene sulfonate uptake permease (TSUP) (TC 2.A.102) family.</text>
</comment>
<keyword evidence="4 6" id="KW-1133">Transmembrane helix</keyword>
<evidence type="ECO:0000256" key="3">
    <source>
        <dbReference type="ARBA" id="ARBA00022692"/>
    </source>
</evidence>
<dbReference type="InterPro" id="IPR051598">
    <property type="entry name" value="TSUP/Inactive_protease-like"/>
</dbReference>
<name>A0A076EWN7_RHOOP</name>
<gene>
    <name evidence="8" type="ORF">EP51_38505</name>
</gene>
<dbReference type="AlphaFoldDB" id="A0A076EWN7"/>
<organism evidence="8 9">
    <name type="scientific">Rhodococcus opacus</name>
    <name type="common">Nocardia opaca</name>
    <dbReference type="NCBI Taxonomy" id="37919"/>
    <lineage>
        <taxon>Bacteria</taxon>
        <taxon>Bacillati</taxon>
        <taxon>Actinomycetota</taxon>
        <taxon>Actinomycetes</taxon>
        <taxon>Mycobacteriales</taxon>
        <taxon>Nocardiaceae</taxon>
        <taxon>Rhodococcus</taxon>
    </lineage>
</organism>
<evidence type="ECO:0000313" key="8">
    <source>
        <dbReference type="EMBL" id="AII10231.1"/>
    </source>
</evidence>
<feature type="transmembrane region" description="Helical" evidence="6">
    <location>
        <begin position="258"/>
        <end position="281"/>
    </location>
</feature>
<evidence type="ECO:0000256" key="6">
    <source>
        <dbReference type="RuleBase" id="RU363041"/>
    </source>
</evidence>
<keyword evidence="3 6" id="KW-0812">Transmembrane</keyword>
<feature type="transmembrane region" description="Helical" evidence="6">
    <location>
        <begin position="70"/>
        <end position="91"/>
    </location>
</feature>
<comment type="subcellular location">
    <subcellularLocation>
        <location evidence="6">Cell membrane</location>
        <topology evidence="6">Multi-pass membrane protein</topology>
    </subcellularLocation>
    <subcellularLocation>
        <location evidence="1">Membrane</location>
        <topology evidence="1">Multi-pass membrane protein</topology>
    </subcellularLocation>
</comment>
<evidence type="ECO:0000256" key="1">
    <source>
        <dbReference type="ARBA" id="ARBA00004141"/>
    </source>
</evidence>
<dbReference type="InterPro" id="IPR002781">
    <property type="entry name" value="TM_pro_TauE-like"/>
</dbReference>
<dbReference type="eggNOG" id="COG0730">
    <property type="taxonomic scope" value="Bacteria"/>
</dbReference>
<keyword evidence="6" id="KW-1003">Cell membrane</keyword>